<dbReference type="PANTHER" id="PTHR30055:SF234">
    <property type="entry name" value="HTH-TYPE TRANSCRIPTIONAL REGULATOR BETI"/>
    <property type="match status" value="1"/>
</dbReference>
<dbReference type="GO" id="GO:0000976">
    <property type="term" value="F:transcription cis-regulatory region binding"/>
    <property type="evidence" value="ECO:0007669"/>
    <property type="project" value="TreeGrafter"/>
</dbReference>
<dbReference type="InterPro" id="IPR050109">
    <property type="entry name" value="HTH-type_TetR-like_transc_reg"/>
</dbReference>
<evidence type="ECO:0000313" key="6">
    <source>
        <dbReference type="EMBL" id="NUW44827.1"/>
    </source>
</evidence>
<evidence type="ECO:0000256" key="4">
    <source>
        <dbReference type="PROSITE-ProRule" id="PRU00335"/>
    </source>
</evidence>
<dbReference type="PANTHER" id="PTHR30055">
    <property type="entry name" value="HTH-TYPE TRANSCRIPTIONAL REGULATOR RUTR"/>
    <property type="match status" value="1"/>
</dbReference>
<keyword evidence="1" id="KW-0805">Transcription regulation</keyword>
<dbReference type="InterPro" id="IPR025996">
    <property type="entry name" value="MT1864/Rv1816-like_C"/>
</dbReference>
<dbReference type="InterPro" id="IPR036271">
    <property type="entry name" value="Tet_transcr_reg_TetR-rel_C_sf"/>
</dbReference>
<dbReference type="InterPro" id="IPR009057">
    <property type="entry name" value="Homeodomain-like_sf"/>
</dbReference>
<dbReference type="GO" id="GO:0003700">
    <property type="term" value="F:DNA-binding transcription factor activity"/>
    <property type="evidence" value="ECO:0007669"/>
    <property type="project" value="TreeGrafter"/>
</dbReference>
<evidence type="ECO:0000259" key="5">
    <source>
        <dbReference type="PROSITE" id="PS50977"/>
    </source>
</evidence>
<protein>
    <submittedName>
        <fullName evidence="6">TetR/AcrR family transcriptional regulator</fullName>
    </submittedName>
</protein>
<dbReference type="SUPFAM" id="SSF46689">
    <property type="entry name" value="Homeodomain-like"/>
    <property type="match status" value="1"/>
</dbReference>
<accession>A0A7Y6IUW0</accession>
<sequence length="192" mass="21106">MSIQARRERERAERERLIIEAARELAENEGWEAVTTRRLAERVEYSQPVLYSHFKGKDAIMAAVAVEGCADLAVELRAGRLAADGPEEALAAVADAYSSFAERRPALYDAIFSQRVDLPFATPEAPAALQAAFGELREAVRPFAGDDDLGLLTETFWSGLHGLVTLMRDGRLPREAHARRVAILLARFGSGL</sequence>
<dbReference type="RefSeq" id="WP_175604315.1">
    <property type="nucleotide sequence ID" value="NZ_JABWGO010000010.1"/>
</dbReference>
<evidence type="ECO:0000313" key="7">
    <source>
        <dbReference type="Proteomes" id="UP000546126"/>
    </source>
</evidence>
<name>A0A7Y6IUW0_9ACTN</name>
<organism evidence="6 7">
    <name type="scientific">Nonomuraea rhodomycinica</name>
    <dbReference type="NCBI Taxonomy" id="1712872"/>
    <lineage>
        <taxon>Bacteria</taxon>
        <taxon>Bacillati</taxon>
        <taxon>Actinomycetota</taxon>
        <taxon>Actinomycetes</taxon>
        <taxon>Streptosporangiales</taxon>
        <taxon>Streptosporangiaceae</taxon>
        <taxon>Nonomuraea</taxon>
    </lineage>
</organism>
<dbReference type="Proteomes" id="UP000546126">
    <property type="component" value="Unassembled WGS sequence"/>
</dbReference>
<dbReference type="Pfam" id="PF00440">
    <property type="entry name" value="TetR_N"/>
    <property type="match status" value="1"/>
</dbReference>
<comment type="caution">
    <text evidence="6">The sequence shown here is derived from an EMBL/GenBank/DDBJ whole genome shotgun (WGS) entry which is preliminary data.</text>
</comment>
<keyword evidence="2 4" id="KW-0238">DNA-binding</keyword>
<dbReference type="Gene3D" id="1.10.357.10">
    <property type="entry name" value="Tetracycline Repressor, domain 2"/>
    <property type="match status" value="1"/>
</dbReference>
<dbReference type="AlphaFoldDB" id="A0A7Y6IUW0"/>
<keyword evidence="7" id="KW-1185">Reference proteome</keyword>
<gene>
    <name evidence="6" type="ORF">HT134_32570</name>
</gene>
<evidence type="ECO:0000256" key="2">
    <source>
        <dbReference type="ARBA" id="ARBA00023125"/>
    </source>
</evidence>
<reference evidence="6 7" key="1">
    <citation type="submission" date="2020-06" db="EMBL/GenBank/DDBJ databases">
        <authorList>
            <person name="Chanama M."/>
        </authorList>
    </citation>
    <scope>NUCLEOTIDE SEQUENCE [LARGE SCALE GENOMIC DNA]</scope>
    <source>
        <strain evidence="6 7">TBRC6557</strain>
    </source>
</reference>
<dbReference type="PRINTS" id="PR00455">
    <property type="entry name" value="HTHTETR"/>
</dbReference>
<proteinExistence type="predicted"/>
<keyword evidence="3" id="KW-0804">Transcription</keyword>
<dbReference type="PROSITE" id="PS50977">
    <property type="entry name" value="HTH_TETR_2"/>
    <property type="match status" value="1"/>
</dbReference>
<dbReference type="SUPFAM" id="SSF48498">
    <property type="entry name" value="Tetracyclin repressor-like, C-terminal domain"/>
    <property type="match status" value="1"/>
</dbReference>
<feature type="DNA-binding region" description="H-T-H motif" evidence="4">
    <location>
        <begin position="35"/>
        <end position="54"/>
    </location>
</feature>
<evidence type="ECO:0000256" key="3">
    <source>
        <dbReference type="ARBA" id="ARBA00023163"/>
    </source>
</evidence>
<dbReference type="EMBL" id="JABWGO010000010">
    <property type="protein sequence ID" value="NUW44827.1"/>
    <property type="molecule type" value="Genomic_DNA"/>
</dbReference>
<dbReference type="InterPro" id="IPR001647">
    <property type="entry name" value="HTH_TetR"/>
</dbReference>
<dbReference type="Pfam" id="PF13305">
    <property type="entry name" value="TetR_C_33"/>
    <property type="match status" value="1"/>
</dbReference>
<evidence type="ECO:0000256" key="1">
    <source>
        <dbReference type="ARBA" id="ARBA00023015"/>
    </source>
</evidence>
<feature type="domain" description="HTH tetR-type" evidence="5">
    <location>
        <begin position="12"/>
        <end position="72"/>
    </location>
</feature>